<evidence type="ECO:0000256" key="1">
    <source>
        <dbReference type="SAM" id="MobiDB-lite"/>
    </source>
</evidence>
<dbReference type="OrthoDB" id="3732589at2"/>
<organism evidence="2 3">
    <name type="scientific">Secundilactobacillus silagei JCM 19001</name>
    <dbReference type="NCBI Taxonomy" id="1302250"/>
    <lineage>
        <taxon>Bacteria</taxon>
        <taxon>Bacillati</taxon>
        <taxon>Bacillota</taxon>
        <taxon>Bacilli</taxon>
        <taxon>Lactobacillales</taxon>
        <taxon>Lactobacillaceae</taxon>
        <taxon>Secundilactobacillus</taxon>
    </lineage>
</organism>
<feature type="region of interest" description="Disordered" evidence="1">
    <location>
        <begin position="16"/>
        <end position="44"/>
    </location>
</feature>
<dbReference type="InterPro" id="IPR003207">
    <property type="entry name" value="Ppandiol/glycerol_DeHydtase_su"/>
</dbReference>
<comment type="caution">
    <text evidence="2">The sequence shown here is derived from an EMBL/GenBank/DDBJ whole genome shotgun (WGS) entry which is preliminary data.</text>
</comment>
<dbReference type="EMBL" id="BCMG01000002">
    <property type="protein sequence ID" value="GAX00509.1"/>
    <property type="molecule type" value="Genomic_DNA"/>
</dbReference>
<dbReference type="Gene3D" id="1.10.1510.20">
    <property type="entry name" value="Propanediol/glycerol dehydratase, small subunit"/>
    <property type="match status" value="1"/>
</dbReference>
<dbReference type="InterPro" id="IPR036091">
    <property type="entry name" value="Prodiol/glycerol_DeHase__sf_su"/>
</dbReference>
<accession>A0A1Z5IFS2</accession>
<dbReference type="PIRSF" id="PIRSF018505">
    <property type="entry name" value="Prpndl_dhdrts_sm"/>
    <property type="match status" value="1"/>
</dbReference>
<keyword evidence="3" id="KW-1185">Reference proteome</keyword>
<sequence length="176" mass="19577">MSEIDDLVAKVASQLGAQVNQSSSSSNTDTDNTSSLPSKELDASDYPLYKKHPDLVKSASGEDLKDITFDNVLNNKIGPKDLRIAPNTLRMQGQIAKNAGRAAIQRNMQRAAELTKIPDARLLEMYGALRPYRSTKQELLDIADELLNKYNAKVCSNWFKEAADNYETRKKLKGDN</sequence>
<dbReference type="STRING" id="1302250.GCA_001313225_02867"/>
<feature type="compositionally biased region" description="Low complexity" evidence="1">
    <location>
        <begin position="22"/>
        <end position="35"/>
    </location>
</feature>
<dbReference type="Pfam" id="PF02287">
    <property type="entry name" value="Dehydratase_SU"/>
    <property type="match status" value="1"/>
</dbReference>
<dbReference type="NCBIfam" id="NF011972">
    <property type="entry name" value="PRK15443.1-3"/>
    <property type="match status" value="1"/>
</dbReference>
<evidence type="ECO:0000313" key="2">
    <source>
        <dbReference type="EMBL" id="GAX00509.1"/>
    </source>
</evidence>
<gene>
    <name evidence="2" type="ORF">IWT126_00524</name>
</gene>
<reference evidence="2 3" key="1">
    <citation type="submission" date="2015-11" db="EMBL/GenBank/DDBJ databases">
        <title>Draft genome sequences of new species of the genus Lactobacillus isolated from orchardgrass silage.</title>
        <authorList>
            <person name="Tohno M."/>
            <person name="Tanizawa Y."/>
            <person name="Arita M."/>
        </authorList>
    </citation>
    <scope>NUCLEOTIDE SEQUENCE [LARGE SCALE GENOMIC DNA]</scope>
    <source>
        <strain evidence="2 3">IWT126</strain>
    </source>
</reference>
<dbReference type="SUPFAM" id="SSF47148">
    <property type="entry name" value="Diol dehydratase, gamma subunit"/>
    <property type="match status" value="1"/>
</dbReference>
<dbReference type="RefSeq" id="WP_054656003.1">
    <property type="nucleotide sequence ID" value="NZ_BBFL01000015.1"/>
</dbReference>
<protein>
    <submittedName>
        <fullName evidence="2">Propanediol dehydratase small subunit</fullName>
    </submittedName>
</protein>
<evidence type="ECO:0000313" key="3">
    <source>
        <dbReference type="Proteomes" id="UP000198402"/>
    </source>
</evidence>
<name>A0A1Z5IFS2_9LACO</name>
<dbReference type="Proteomes" id="UP000198402">
    <property type="component" value="Unassembled WGS sequence"/>
</dbReference>
<dbReference type="AlphaFoldDB" id="A0A1Z5IFS2"/>
<proteinExistence type="predicted"/>